<dbReference type="Proteomes" id="UP000700334">
    <property type="component" value="Unassembled WGS sequence"/>
</dbReference>
<dbReference type="CDD" id="cd00093">
    <property type="entry name" value="HTH_XRE"/>
    <property type="match status" value="1"/>
</dbReference>
<dbReference type="PANTHER" id="PTHR10245:SF15">
    <property type="entry name" value="ENDOTHELIAL DIFFERENTIATION-RELATED FACTOR 1"/>
    <property type="match status" value="1"/>
</dbReference>
<keyword evidence="9" id="KW-1185">Reference proteome</keyword>
<organism evidence="8 9">
    <name type="scientific">Galemys pyrenaicus</name>
    <name type="common">Iberian desman</name>
    <name type="synonym">Pyrenean desman</name>
    <dbReference type="NCBI Taxonomy" id="202257"/>
    <lineage>
        <taxon>Eukaryota</taxon>
        <taxon>Metazoa</taxon>
        <taxon>Chordata</taxon>
        <taxon>Craniata</taxon>
        <taxon>Vertebrata</taxon>
        <taxon>Euteleostomi</taxon>
        <taxon>Mammalia</taxon>
        <taxon>Eutheria</taxon>
        <taxon>Laurasiatheria</taxon>
        <taxon>Eulipotyphla</taxon>
        <taxon>Talpidae</taxon>
        <taxon>Galemys</taxon>
    </lineage>
</organism>
<dbReference type="InterPro" id="IPR001387">
    <property type="entry name" value="Cro/C1-type_HTH"/>
</dbReference>
<feature type="domain" description="HTH cro/C1-type" evidence="7">
    <location>
        <begin position="233"/>
        <end position="288"/>
    </location>
</feature>
<evidence type="ECO:0000313" key="8">
    <source>
        <dbReference type="EMBL" id="KAG8518647.1"/>
    </source>
</evidence>
<keyword evidence="3" id="KW-0238">DNA-binding</keyword>
<evidence type="ECO:0000256" key="2">
    <source>
        <dbReference type="ARBA" id="ARBA00023015"/>
    </source>
</evidence>
<name>A0A8J6DR02_GALPY</name>
<keyword evidence="2" id="KW-0805">Transcription regulation</keyword>
<dbReference type="GO" id="GO:0003677">
    <property type="term" value="F:DNA binding"/>
    <property type="evidence" value="ECO:0007669"/>
    <property type="project" value="UniProtKB-KW"/>
</dbReference>
<evidence type="ECO:0000313" key="9">
    <source>
        <dbReference type="Proteomes" id="UP000700334"/>
    </source>
</evidence>
<dbReference type="SUPFAM" id="SSF47413">
    <property type="entry name" value="lambda repressor-like DNA-binding domains"/>
    <property type="match status" value="1"/>
</dbReference>
<proteinExistence type="predicted"/>
<feature type="compositionally biased region" description="Basic residues" evidence="6">
    <location>
        <begin position="100"/>
        <end position="112"/>
    </location>
</feature>
<reference evidence="8" key="1">
    <citation type="journal article" date="2021" name="Evol. Appl.">
        <title>The genome of the Pyrenean desman and the effects of bottlenecks and inbreeding on the genomic landscape of an endangered species.</title>
        <authorList>
            <person name="Escoda L."/>
            <person name="Castresana J."/>
        </authorList>
    </citation>
    <scope>NUCLEOTIDE SEQUENCE</scope>
    <source>
        <strain evidence="8">IBE-C5619</strain>
    </source>
</reference>
<dbReference type="OrthoDB" id="10253401at2759"/>
<evidence type="ECO:0000259" key="7">
    <source>
        <dbReference type="PROSITE" id="PS50943"/>
    </source>
</evidence>
<gene>
    <name evidence="8" type="ORF">J0S82_018126</name>
</gene>
<evidence type="ECO:0000256" key="6">
    <source>
        <dbReference type="SAM" id="MobiDB-lite"/>
    </source>
</evidence>
<dbReference type="EMBL" id="JAGFMF010011628">
    <property type="protein sequence ID" value="KAG8518647.1"/>
    <property type="molecule type" value="Genomic_DNA"/>
</dbReference>
<dbReference type="SMART" id="SM00530">
    <property type="entry name" value="HTH_XRE"/>
    <property type="match status" value="1"/>
</dbReference>
<keyword evidence="4" id="KW-0804">Transcription</keyword>
<dbReference type="InterPro" id="IPR010982">
    <property type="entry name" value="Lambda_DNA-bd_dom_sf"/>
</dbReference>
<dbReference type="Gene3D" id="1.10.260.40">
    <property type="entry name" value="lambda repressor-like DNA-binding domains"/>
    <property type="match status" value="1"/>
</dbReference>
<dbReference type="FunFam" id="1.10.260.40:FF:000015">
    <property type="entry name" value="Endothelial differentiation-related factor 1"/>
    <property type="match status" value="1"/>
</dbReference>
<dbReference type="Pfam" id="PF08523">
    <property type="entry name" value="MBF1"/>
    <property type="match status" value="1"/>
</dbReference>
<dbReference type="PROSITE" id="PS50943">
    <property type="entry name" value="HTH_CROC1"/>
    <property type="match status" value="1"/>
</dbReference>
<protein>
    <recommendedName>
        <fullName evidence="5">Endothelial differentiation-related factor 1</fullName>
    </recommendedName>
</protein>
<dbReference type="GO" id="GO:0005634">
    <property type="term" value="C:nucleus"/>
    <property type="evidence" value="ECO:0007669"/>
    <property type="project" value="UniProtKB-SubCell"/>
</dbReference>
<evidence type="ECO:0000256" key="4">
    <source>
        <dbReference type="ARBA" id="ARBA00023163"/>
    </source>
</evidence>
<dbReference type="InterPro" id="IPR013729">
    <property type="entry name" value="MBF1_N"/>
</dbReference>
<dbReference type="PANTHER" id="PTHR10245">
    <property type="entry name" value="ENDOTHELIAL DIFFERENTIATION-RELATED FACTOR 1 MULTIPROTEIN BRIDGING FACTOR 1"/>
    <property type="match status" value="1"/>
</dbReference>
<comment type="subcellular location">
    <subcellularLocation>
        <location evidence="1">Nucleus</location>
    </subcellularLocation>
</comment>
<accession>A0A8J6DR02</accession>
<feature type="region of interest" description="Disordered" evidence="6">
    <location>
        <begin position="83"/>
        <end position="187"/>
    </location>
</feature>
<evidence type="ECO:0000256" key="5">
    <source>
        <dbReference type="ARBA" id="ARBA00073813"/>
    </source>
</evidence>
<comment type="caution">
    <text evidence="8">The sequence shown here is derived from an EMBL/GenBank/DDBJ whole genome shotgun (WGS) entry which is preliminary data.</text>
</comment>
<dbReference type="Pfam" id="PF01381">
    <property type="entry name" value="HTH_3"/>
    <property type="match status" value="1"/>
</dbReference>
<dbReference type="AlphaFoldDB" id="A0A8J6DR02"/>
<feature type="non-terminal residue" evidence="8">
    <location>
        <position position="1"/>
    </location>
</feature>
<sequence>VGACTVKAVVICASEGGVQHRCGARASDGAKGPEGCGLGCWGRRQHRWWTRRSSSRSAEAWPDSARCRTCRCGPRLVTSRARIGPERGKCPPLGPPASGRRGRGGRRRRKRRRDEGTSRRRAGSGAAARSRRTDRPAMAESDWDTVTVLRKKGPTAAQAKSKQVRGRAGLRPGLRPERVESRSPIGSDASALWCSGAAGQNKQHSITKNTAKLDRETEELHHDRVTLEVGKVIQQGRQSKGLTQKDLATKINEKPQVIADYESGRAIPNNQVLGKIERAIGECPAAALRVQACPGGQGPGSLSLSGPSAPSREAWQVRGPEASAGAVIRWGWPWAAWAAAQQAVALAGLKLRGKDIGKPIEKGPRAK</sequence>
<evidence type="ECO:0000256" key="1">
    <source>
        <dbReference type="ARBA" id="ARBA00004123"/>
    </source>
</evidence>
<evidence type="ECO:0000256" key="3">
    <source>
        <dbReference type="ARBA" id="ARBA00023125"/>
    </source>
</evidence>